<dbReference type="GO" id="GO:0047617">
    <property type="term" value="F:fatty acyl-CoA hydrolase activity"/>
    <property type="evidence" value="ECO:0007669"/>
    <property type="project" value="TreeGrafter"/>
</dbReference>
<dbReference type="Pfam" id="PF13279">
    <property type="entry name" value="4HBT_2"/>
    <property type="match status" value="1"/>
</dbReference>
<sequence>MNELLNDFPVVTEIPVAWGEMDALQHVNNVVYFRYFETARIDYFHHINLMDELARDNIGPVLSETHSRYKIPVTYPDTLLVGSRVCDIHSDRFSMEYQIVSKKLGKVTTTGTATVVMFDFNHGSKAQLPDSIVSAIRRLQGSDMAVPVQSLSENDNAER</sequence>
<dbReference type="PANTHER" id="PTHR31793:SF40">
    <property type="entry name" value="ACYL-COA THIOESTER HYDROLASE, YBGC_YBAW FAMILY"/>
    <property type="match status" value="1"/>
</dbReference>
<dbReference type="PANTHER" id="PTHR31793">
    <property type="entry name" value="4-HYDROXYBENZOYL-COA THIOESTERASE FAMILY MEMBER"/>
    <property type="match status" value="1"/>
</dbReference>
<dbReference type="AlphaFoldDB" id="A0A975YPS9"/>
<dbReference type="CDD" id="cd00586">
    <property type="entry name" value="4HBT"/>
    <property type="match status" value="1"/>
</dbReference>
<name>A0A975YPS9_9VIBR</name>
<dbReference type="RefSeq" id="WP_218563312.1">
    <property type="nucleotide sequence ID" value="NZ_CP076643.1"/>
</dbReference>
<dbReference type="InterPro" id="IPR050563">
    <property type="entry name" value="4-hydroxybenzoyl-CoA_TE"/>
</dbReference>
<evidence type="ECO:0000313" key="1">
    <source>
        <dbReference type="EMBL" id="QXO19142.1"/>
    </source>
</evidence>
<keyword evidence="2" id="KW-1185">Reference proteome</keyword>
<proteinExistence type="predicted"/>
<dbReference type="EMBL" id="CP076643">
    <property type="protein sequence ID" value="QXO19142.1"/>
    <property type="molecule type" value="Genomic_DNA"/>
</dbReference>
<protein>
    <submittedName>
        <fullName evidence="1">Acyl-CoA thioesterase</fullName>
    </submittedName>
</protein>
<organism evidence="1 2">
    <name type="scientific">Vibrio ostreae</name>
    <dbReference type="NCBI Taxonomy" id="2841925"/>
    <lineage>
        <taxon>Bacteria</taxon>
        <taxon>Pseudomonadati</taxon>
        <taxon>Pseudomonadota</taxon>
        <taxon>Gammaproteobacteria</taxon>
        <taxon>Vibrionales</taxon>
        <taxon>Vibrionaceae</taxon>
        <taxon>Vibrio</taxon>
    </lineage>
</organism>
<accession>A0A975YPS9</accession>
<dbReference type="KEGG" id="vos:KNV97_13185"/>
<dbReference type="Proteomes" id="UP000694232">
    <property type="component" value="Chromosome 1"/>
</dbReference>
<evidence type="ECO:0000313" key="2">
    <source>
        <dbReference type="Proteomes" id="UP000694232"/>
    </source>
</evidence>
<gene>
    <name evidence="1" type="ORF">KNV97_13185</name>
</gene>
<dbReference type="FunFam" id="3.10.129.10:FF:000095">
    <property type="entry name" value="Acyl-CoA thioesterase"/>
    <property type="match status" value="1"/>
</dbReference>
<reference evidence="1" key="1">
    <citation type="submission" date="2021-06" db="EMBL/GenBank/DDBJ databases">
        <title>Vibrio nov. sp., novel gut bacterium isolated from Yellow Sea oyster.</title>
        <authorList>
            <person name="Muhammad N."/>
            <person name="Nguyen T.H."/>
            <person name="Lee Y.-J."/>
            <person name="Ko J."/>
            <person name="Kim S.-G."/>
        </authorList>
    </citation>
    <scope>NUCLEOTIDE SEQUENCE</scope>
    <source>
        <strain evidence="1">OG9-811</strain>
    </source>
</reference>